<accession>A0A150L6Z9</accession>
<name>A0A150L6Z9_9BACI</name>
<evidence type="ECO:0000313" key="1">
    <source>
        <dbReference type="EMBL" id="KYD08040.1"/>
    </source>
</evidence>
<sequence length="45" mass="5478">MSNRVNVYRKSGRFERFGLRAVELFKLILLEIKNFLNHLYHPPIF</sequence>
<gene>
    <name evidence="1" type="ORF">B4135_4197</name>
</gene>
<protein>
    <submittedName>
        <fullName evidence="1">Uncharacterized protein</fullName>
    </submittedName>
</protein>
<dbReference type="AlphaFoldDB" id="A0A150L6Z9"/>
<evidence type="ECO:0000313" key="2">
    <source>
        <dbReference type="Proteomes" id="UP000075683"/>
    </source>
</evidence>
<proteinExistence type="predicted"/>
<reference evidence="1 2" key="1">
    <citation type="submission" date="2016-01" db="EMBL/GenBank/DDBJ databases">
        <title>Draft Genome Sequences of Seven Thermophilic Sporeformers Isolated from Foods.</title>
        <authorList>
            <person name="Berendsen E.M."/>
            <person name="Wells-Bennik M.H."/>
            <person name="Krawcyk A.O."/>
            <person name="De Jong A."/>
            <person name="Holsappel S."/>
            <person name="Eijlander R.T."/>
            <person name="Kuipers O.P."/>
        </authorList>
    </citation>
    <scope>NUCLEOTIDE SEQUENCE [LARGE SCALE GENOMIC DNA]</scope>
    <source>
        <strain evidence="1 2">B4135</strain>
    </source>
</reference>
<comment type="caution">
    <text evidence="1">The sequence shown here is derived from an EMBL/GenBank/DDBJ whole genome shotgun (WGS) entry which is preliminary data.</text>
</comment>
<organism evidence="1 2">
    <name type="scientific">Caldibacillus debilis</name>
    <dbReference type="NCBI Taxonomy" id="301148"/>
    <lineage>
        <taxon>Bacteria</taxon>
        <taxon>Bacillati</taxon>
        <taxon>Bacillota</taxon>
        <taxon>Bacilli</taxon>
        <taxon>Bacillales</taxon>
        <taxon>Bacillaceae</taxon>
        <taxon>Caldibacillus</taxon>
    </lineage>
</organism>
<dbReference type="EMBL" id="LQYT01000143">
    <property type="protein sequence ID" value="KYD08040.1"/>
    <property type="molecule type" value="Genomic_DNA"/>
</dbReference>
<dbReference type="Proteomes" id="UP000075683">
    <property type="component" value="Unassembled WGS sequence"/>
</dbReference>